<gene>
    <name evidence="9 11" type="ORF">P152DRAFT_387701</name>
</gene>
<dbReference type="PROSITE" id="PS51873">
    <property type="entry name" value="TRIAD"/>
    <property type="match status" value="1"/>
</dbReference>
<evidence type="ECO:0000256" key="1">
    <source>
        <dbReference type="ARBA" id="ARBA00004906"/>
    </source>
</evidence>
<dbReference type="PANTHER" id="PTHR22770">
    <property type="entry name" value="UBIQUITIN CONJUGATING ENZYME 7 INTERACTING PROTEIN-RELATED"/>
    <property type="match status" value="1"/>
</dbReference>
<organism evidence="9">
    <name type="scientific">Eremomyces bilateralis CBS 781.70</name>
    <dbReference type="NCBI Taxonomy" id="1392243"/>
    <lineage>
        <taxon>Eukaryota</taxon>
        <taxon>Fungi</taxon>
        <taxon>Dikarya</taxon>
        <taxon>Ascomycota</taxon>
        <taxon>Pezizomycotina</taxon>
        <taxon>Dothideomycetes</taxon>
        <taxon>Dothideomycetes incertae sedis</taxon>
        <taxon>Eremomycetales</taxon>
        <taxon>Eremomycetaceae</taxon>
        <taxon>Eremomyces</taxon>
    </lineage>
</organism>
<evidence type="ECO:0000256" key="2">
    <source>
        <dbReference type="ARBA" id="ARBA00022679"/>
    </source>
</evidence>
<comment type="pathway">
    <text evidence="1">Protein modification; protein ubiquitination.</text>
</comment>
<dbReference type="Gene3D" id="1.20.120.1750">
    <property type="match status" value="1"/>
</dbReference>
<dbReference type="InterPro" id="IPR047545">
    <property type="entry name" value="BRcat_RBR_RNF216"/>
</dbReference>
<keyword evidence="5" id="KW-0863">Zinc-finger</keyword>
<accession>A0A6G1GHA3</accession>
<name>A0A6G1GHA3_9PEZI</name>
<evidence type="ECO:0000313" key="10">
    <source>
        <dbReference type="Proteomes" id="UP000504638"/>
    </source>
</evidence>
<keyword evidence="3" id="KW-0479">Metal-binding</keyword>
<keyword evidence="6" id="KW-0833">Ubl conjugation pathway</keyword>
<sequence length="234" mass="26803">MAKELAAAKAEVAERINEEQAIVQGQTVECGCCFGDTPVNRTVCCQFLHKFCRDCVRQLAATEIGKGLHQLNCMHESGCTTPFEMSTLREVLSEKTILVIERRRQQEEIAAAGIEGLWDCPFCDYKEIVGPIEEDHEFRCRNPECSIVSCRRCNEKSHIPLSCEEYRKEKKSTARHEVEEAMTEALVRTCNKCSFKFYKDEGCNKIICSKCRNMQCYVCGKNVTDYNHFRSDRP</sequence>
<evidence type="ECO:0000313" key="11">
    <source>
        <dbReference type="RefSeq" id="XP_033538912.1"/>
    </source>
</evidence>
<keyword evidence="7" id="KW-0862">Zinc</keyword>
<reference evidence="11" key="3">
    <citation type="submission" date="2025-04" db="UniProtKB">
        <authorList>
            <consortium name="RefSeq"/>
        </authorList>
    </citation>
    <scope>IDENTIFICATION</scope>
    <source>
        <strain evidence="11">CBS 781.70</strain>
    </source>
</reference>
<evidence type="ECO:0000256" key="5">
    <source>
        <dbReference type="ARBA" id="ARBA00022771"/>
    </source>
</evidence>
<evidence type="ECO:0000259" key="8">
    <source>
        <dbReference type="PROSITE" id="PS51873"/>
    </source>
</evidence>
<keyword evidence="10" id="KW-1185">Reference proteome</keyword>
<dbReference type="Pfam" id="PF26200">
    <property type="entry name" value="Rcat_RNF216"/>
    <property type="match status" value="1"/>
</dbReference>
<protein>
    <recommendedName>
        <fullName evidence="8">RING-type domain-containing protein</fullName>
    </recommendedName>
</protein>
<dbReference type="RefSeq" id="XP_033538912.1">
    <property type="nucleotide sequence ID" value="XM_033675894.1"/>
</dbReference>
<dbReference type="PANTHER" id="PTHR22770:SF47">
    <property type="entry name" value="E3 UBIQUITIN-PROTEIN LIGASE RNF216"/>
    <property type="match status" value="1"/>
</dbReference>
<dbReference type="SUPFAM" id="SSF57850">
    <property type="entry name" value="RING/U-box"/>
    <property type="match status" value="2"/>
</dbReference>
<keyword evidence="4" id="KW-0677">Repeat</keyword>
<dbReference type="OrthoDB" id="10009520at2759"/>
<dbReference type="EMBL" id="ML975149">
    <property type="protein sequence ID" value="KAF1817281.1"/>
    <property type="molecule type" value="Genomic_DNA"/>
</dbReference>
<keyword evidence="2" id="KW-0808">Transferase</keyword>
<dbReference type="GO" id="GO:0008270">
    <property type="term" value="F:zinc ion binding"/>
    <property type="evidence" value="ECO:0007669"/>
    <property type="project" value="UniProtKB-KW"/>
</dbReference>
<dbReference type="CDD" id="cd20339">
    <property type="entry name" value="BRcat_RBR_RNF216"/>
    <property type="match status" value="1"/>
</dbReference>
<reference evidence="9 11" key="1">
    <citation type="submission" date="2020-01" db="EMBL/GenBank/DDBJ databases">
        <authorList>
            <consortium name="DOE Joint Genome Institute"/>
            <person name="Haridas S."/>
            <person name="Albert R."/>
            <person name="Binder M."/>
            <person name="Bloem J."/>
            <person name="Labutti K."/>
            <person name="Salamov A."/>
            <person name="Andreopoulos B."/>
            <person name="Baker S.E."/>
            <person name="Barry K."/>
            <person name="Bills G."/>
            <person name="Bluhm B.H."/>
            <person name="Cannon C."/>
            <person name="Castanera R."/>
            <person name="Culley D.E."/>
            <person name="Daum C."/>
            <person name="Ezra D."/>
            <person name="Gonzalez J.B."/>
            <person name="Henrissat B."/>
            <person name="Kuo A."/>
            <person name="Liang C."/>
            <person name="Lipzen A."/>
            <person name="Lutzoni F."/>
            <person name="Magnuson J."/>
            <person name="Mondo S."/>
            <person name="Nolan M."/>
            <person name="Ohm R."/>
            <person name="Pangilinan J."/>
            <person name="Park H.-J."/>
            <person name="Ramirez L."/>
            <person name="Alfaro M."/>
            <person name="Sun H."/>
            <person name="Tritt A."/>
            <person name="Yoshinaga Y."/>
            <person name="Zwiers L.-H."/>
            <person name="Turgeon B.G."/>
            <person name="Goodwin S.B."/>
            <person name="Spatafora J.W."/>
            <person name="Crous P.W."/>
            <person name="Grigoriev I.V."/>
        </authorList>
    </citation>
    <scope>NUCLEOTIDE SEQUENCE</scope>
    <source>
        <strain evidence="9 11">CBS 781.70</strain>
    </source>
</reference>
<evidence type="ECO:0000256" key="7">
    <source>
        <dbReference type="ARBA" id="ARBA00022833"/>
    </source>
</evidence>
<dbReference type="InterPro" id="IPR044066">
    <property type="entry name" value="TRIAD_supradom"/>
</dbReference>
<dbReference type="InterPro" id="IPR051628">
    <property type="entry name" value="LUBAC_E3_Ligases"/>
</dbReference>
<feature type="domain" description="RING-type" evidence="8">
    <location>
        <begin position="26"/>
        <end position="234"/>
    </location>
</feature>
<evidence type="ECO:0000256" key="3">
    <source>
        <dbReference type="ARBA" id="ARBA00022723"/>
    </source>
</evidence>
<reference evidence="11" key="2">
    <citation type="submission" date="2020-04" db="EMBL/GenBank/DDBJ databases">
        <authorList>
            <consortium name="NCBI Genome Project"/>
        </authorList>
    </citation>
    <scope>NUCLEOTIDE SEQUENCE</scope>
    <source>
        <strain evidence="11">CBS 781.70</strain>
    </source>
</reference>
<dbReference type="AlphaFoldDB" id="A0A6G1GHA3"/>
<evidence type="ECO:0000313" key="9">
    <source>
        <dbReference type="EMBL" id="KAF1817281.1"/>
    </source>
</evidence>
<dbReference type="GeneID" id="54416464"/>
<dbReference type="GO" id="GO:0016740">
    <property type="term" value="F:transferase activity"/>
    <property type="evidence" value="ECO:0007669"/>
    <property type="project" value="UniProtKB-KW"/>
</dbReference>
<proteinExistence type="predicted"/>
<feature type="non-terminal residue" evidence="9">
    <location>
        <position position="234"/>
    </location>
</feature>
<dbReference type="Proteomes" id="UP000504638">
    <property type="component" value="Unplaced"/>
</dbReference>
<evidence type="ECO:0000256" key="4">
    <source>
        <dbReference type="ARBA" id="ARBA00022737"/>
    </source>
</evidence>
<evidence type="ECO:0000256" key="6">
    <source>
        <dbReference type="ARBA" id="ARBA00022786"/>
    </source>
</evidence>